<dbReference type="GO" id="GO:0016020">
    <property type="term" value="C:membrane"/>
    <property type="evidence" value="ECO:0007669"/>
    <property type="project" value="UniProtKB-SubCell"/>
</dbReference>
<dbReference type="PANTHER" id="PTHR43269">
    <property type="entry name" value="SODIUM/PROTON ANTIPORTER 1-RELATED"/>
    <property type="match status" value="1"/>
</dbReference>
<keyword evidence="2" id="KW-0813">Transport</keyword>
<feature type="transmembrane region" description="Helical" evidence="11">
    <location>
        <begin position="6"/>
        <end position="24"/>
    </location>
</feature>
<dbReference type="NCBIfam" id="NF038006">
    <property type="entry name" value="NhaD_1"/>
    <property type="match status" value="1"/>
</dbReference>
<keyword evidence="8 11" id="KW-0472">Membrane</keyword>
<feature type="transmembrane region" description="Helical" evidence="11">
    <location>
        <begin position="307"/>
        <end position="329"/>
    </location>
</feature>
<evidence type="ECO:0000256" key="2">
    <source>
        <dbReference type="ARBA" id="ARBA00022448"/>
    </source>
</evidence>
<evidence type="ECO:0000256" key="8">
    <source>
        <dbReference type="ARBA" id="ARBA00023136"/>
    </source>
</evidence>
<keyword evidence="6" id="KW-0915">Sodium</keyword>
<dbReference type="EMBL" id="JAPDPJ010000015">
    <property type="protein sequence ID" value="MCW3786510.1"/>
    <property type="molecule type" value="Genomic_DNA"/>
</dbReference>
<evidence type="ECO:0000259" key="12">
    <source>
        <dbReference type="Pfam" id="PF03600"/>
    </source>
</evidence>
<comment type="caution">
    <text evidence="13">The sequence shown here is derived from an EMBL/GenBank/DDBJ whole genome shotgun (WGS) entry which is preliminary data.</text>
</comment>
<feature type="transmembrane region" description="Helical" evidence="11">
    <location>
        <begin position="36"/>
        <end position="57"/>
    </location>
</feature>
<dbReference type="GO" id="GO:0006814">
    <property type="term" value="P:sodium ion transport"/>
    <property type="evidence" value="ECO:0007669"/>
    <property type="project" value="UniProtKB-KW"/>
</dbReference>
<evidence type="ECO:0000256" key="7">
    <source>
        <dbReference type="ARBA" id="ARBA00023065"/>
    </source>
</evidence>
<gene>
    <name evidence="13" type="primary">nhaD</name>
    <name evidence="13" type="ORF">OM075_08530</name>
</gene>
<feature type="transmembrane region" description="Helical" evidence="11">
    <location>
        <begin position="270"/>
        <end position="286"/>
    </location>
</feature>
<evidence type="ECO:0000256" key="6">
    <source>
        <dbReference type="ARBA" id="ARBA00023053"/>
    </source>
</evidence>
<feature type="transmembrane region" description="Helical" evidence="11">
    <location>
        <begin position="436"/>
        <end position="457"/>
    </location>
</feature>
<dbReference type="RefSeq" id="WP_301190075.1">
    <property type="nucleotide sequence ID" value="NZ_JAPDPJ010000015.1"/>
</dbReference>
<evidence type="ECO:0000256" key="3">
    <source>
        <dbReference type="ARBA" id="ARBA00022449"/>
    </source>
</evidence>
<comment type="subcellular location">
    <subcellularLocation>
        <location evidence="1">Membrane</location>
        <topology evidence="1">Multi-pass membrane protein</topology>
    </subcellularLocation>
</comment>
<protein>
    <submittedName>
        <fullName evidence="13">Sodium:proton antiporter NhaD</fullName>
    </submittedName>
</protein>
<evidence type="ECO:0000256" key="1">
    <source>
        <dbReference type="ARBA" id="ARBA00004141"/>
    </source>
</evidence>
<feature type="transmembrane region" description="Helical" evidence="11">
    <location>
        <begin position="349"/>
        <end position="366"/>
    </location>
</feature>
<reference evidence="13" key="1">
    <citation type="submission" date="2022-10" db="EMBL/GenBank/DDBJ databases">
        <authorList>
            <person name="Yu W.X."/>
        </authorList>
    </citation>
    <scope>NUCLEOTIDE SEQUENCE</scope>
    <source>
        <strain evidence="13">AAT</strain>
    </source>
</reference>
<evidence type="ECO:0000313" key="13">
    <source>
        <dbReference type="EMBL" id="MCW3786510.1"/>
    </source>
</evidence>
<dbReference type="PANTHER" id="PTHR43269:SF2">
    <property type="entry name" value="SODIUM_PROTON ANTIPORTER 1-RELATED"/>
    <property type="match status" value="1"/>
</dbReference>
<organism evidence="13 14">
    <name type="scientific">Plebeiibacterium sediminum</name>
    <dbReference type="NCBI Taxonomy" id="2992112"/>
    <lineage>
        <taxon>Bacteria</taxon>
        <taxon>Pseudomonadati</taxon>
        <taxon>Bacteroidota</taxon>
        <taxon>Bacteroidia</taxon>
        <taxon>Marinilabiliales</taxon>
        <taxon>Marinilabiliaceae</taxon>
        <taxon>Plebeiibacterium</taxon>
    </lineage>
</organism>
<feature type="domain" description="Citrate transporter-like" evidence="12">
    <location>
        <begin position="15"/>
        <end position="374"/>
    </location>
</feature>
<keyword evidence="9" id="KW-0739">Sodium transport</keyword>
<sequence>MFYLMLILFVVGYGFIMFEHVNHINKAATALLMSSLIWAIFALGGSDILNLGFSSAWTKYLEELGSLAEAKEFITHHALLDNLAETSSILFFLLGAMTIVDLVDRYQGFRIITNKINSSSATRLLWIISLLTFFMSAILDNLTTTIVIITVLRKLLTDQKNRWIFASVVVVSANAGGAWSPIGDVTTIMLWIGSQLTAGHIIASVILPSLVNVIVATYLFSLLTKGQVLRPVLPDEETVDFTTPSERMFMLIIGILALVSVPVFKTVTHLPPYLGMLLGLGVLWVMNDRYLRHRPHEDKRHLNVSSVIKSVDIPTVMFFLGILSAVGALQAAGHLDLMASFLDEHVKNIYVINIIIGIVSSIVDNVPLVAASMGMYHIAGTGAAGYMANFVQDGNFWSFLAYCAGTGGSILIIGSAAGVAAMGLEKIDFMWYLKKVSLIALAGYLAGAAIFYLQTIII</sequence>
<accession>A0AAE3SEL8</accession>
<dbReference type="AlphaFoldDB" id="A0AAE3SEL8"/>
<keyword evidence="3" id="KW-0050">Antiport</keyword>
<keyword evidence="4 11" id="KW-0812">Transmembrane</keyword>
<evidence type="ECO:0000256" key="5">
    <source>
        <dbReference type="ARBA" id="ARBA00022989"/>
    </source>
</evidence>
<evidence type="ECO:0000256" key="4">
    <source>
        <dbReference type="ARBA" id="ARBA00022692"/>
    </source>
</evidence>
<feature type="transmembrane region" description="Helical" evidence="11">
    <location>
        <begin position="397"/>
        <end position="424"/>
    </location>
</feature>
<keyword evidence="14" id="KW-1185">Reference proteome</keyword>
<keyword evidence="7" id="KW-0406">Ion transport</keyword>
<feature type="transmembrane region" description="Helical" evidence="11">
    <location>
        <begin position="248"/>
        <end position="264"/>
    </location>
</feature>
<name>A0AAE3SEL8_9BACT</name>
<feature type="transmembrane region" description="Helical" evidence="11">
    <location>
        <begin position="163"/>
        <end position="182"/>
    </location>
</feature>
<evidence type="ECO:0000256" key="11">
    <source>
        <dbReference type="SAM" id="Phobius"/>
    </source>
</evidence>
<comment type="similarity">
    <text evidence="10">Belongs to the NhaD Na(+)/H(+) (TC 2.A.62) antiporter family.</text>
</comment>
<dbReference type="GO" id="GO:0015297">
    <property type="term" value="F:antiporter activity"/>
    <property type="evidence" value="ECO:0007669"/>
    <property type="project" value="UniProtKB-KW"/>
</dbReference>
<dbReference type="Pfam" id="PF03600">
    <property type="entry name" value="CitMHS"/>
    <property type="match status" value="1"/>
</dbReference>
<evidence type="ECO:0000256" key="10">
    <source>
        <dbReference type="ARBA" id="ARBA00025753"/>
    </source>
</evidence>
<evidence type="ECO:0000313" key="14">
    <source>
        <dbReference type="Proteomes" id="UP001209229"/>
    </source>
</evidence>
<dbReference type="InterPro" id="IPR045016">
    <property type="entry name" value="NhaD-like"/>
</dbReference>
<feature type="transmembrane region" description="Helical" evidence="11">
    <location>
        <begin position="124"/>
        <end position="151"/>
    </location>
</feature>
<evidence type="ECO:0000256" key="9">
    <source>
        <dbReference type="ARBA" id="ARBA00023201"/>
    </source>
</evidence>
<feature type="transmembrane region" description="Helical" evidence="11">
    <location>
        <begin position="202"/>
        <end position="223"/>
    </location>
</feature>
<dbReference type="Proteomes" id="UP001209229">
    <property type="component" value="Unassembled WGS sequence"/>
</dbReference>
<keyword evidence="5 11" id="KW-1133">Transmembrane helix</keyword>
<proteinExistence type="inferred from homology"/>
<dbReference type="InterPro" id="IPR004680">
    <property type="entry name" value="Cit_transptr-like_dom"/>
</dbReference>